<keyword evidence="4" id="KW-0564">Palmitate</keyword>
<dbReference type="InterPro" id="IPR012997">
    <property type="entry name" value="RplA"/>
</dbReference>
<comment type="similarity">
    <text evidence="4 5">Belongs to the RlpA family.</text>
</comment>
<keyword evidence="3 4" id="KW-0961">Cell wall biogenesis/degradation</keyword>
<evidence type="ECO:0000256" key="3">
    <source>
        <dbReference type="ARBA" id="ARBA00023316"/>
    </source>
</evidence>
<dbReference type="Gene3D" id="3.30.70.1070">
    <property type="entry name" value="Sporulation related repeat"/>
    <property type="match status" value="1"/>
</dbReference>
<dbReference type="InterPro" id="IPR034718">
    <property type="entry name" value="RlpA"/>
</dbReference>
<dbReference type="InterPro" id="IPR009009">
    <property type="entry name" value="RlpA-like_DPBB"/>
</dbReference>
<evidence type="ECO:0000259" key="8">
    <source>
        <dbReference type="PROSITE" id="PS51724"/>
    </source>
</evidence>
<dbReference type="PANTHER" id="PTHR34183:SF1">
    <property type="entry name" value="ENDOLYTIC PEPTIDOGLYCAN TRANSGLYCOSYLASE RLPA"/>
    <property type="match status" value="1"/>
</dbReference>
<dbReference type="NCBIfam" id="TIGR00413">
    <property type="entry name" value="rlpA"/>
    <property type="match status" value="1"/>
</dbReference>
<evidence type="ECO:0000313" key="9">
    <source>
        <dbReference type="EMBL" id="MCW4471632.1"/>
    </source>
</evidence>
<dbReference type="Pfam" id="PF05036">
    <property type="entry name" value="SPOR"/>
    <property type="match status" value="1"/>
</dbReference>
<keyword evidence="4" id="KW-0449">Lipoprotein</keyword>
<organism evidence="9 10">
    <name type="scientific">Xanthomonas chitinilytica</name>
    <dbReference type="NCBI Taxonomy" id="2989819"/>
    <lineage>
        <taxon>Bacteria</taxon>
        <taxon>Pseudomonadati</taxon>
        <taxon>Pseudomonadota</taxon>
        <taxon>Gammaproteobacteria</taxon>
        <taxon>Lysobacterales</taxon>
        <taxon>Lysobacteraceae</taxon>
        <taxon>Xanthomonas</taxon>
    </lineage>
</organism>
<keyword evidence="1 7" id="KW-0732">Signal</keyword>
<evidence type="ECO:0000256" key="4">
    <source>
        <dbReference type="HAMAP-Rule" id="MF_02071"/>
    </source>
</evidence>
<feature type="region of interest" description="Disordered" evidence="6">
    <location>
        <begin position="24"/>
        <end position="61"/>
    </location>
</feature>
<dbReference type="SUPFAM" id="SSF110997">
    <property type="entry name" value="Sporulation related repeat"/>
    <property type="match status" value="1"/>
</dbReference>
<dbReference type="CDD" id="cd22268">
    <property type="entry name" value="DPBB_RlpA-like"/>
    <property type="match status" value="1"/>
</dbReference>
<proteinExistence type="inferred from homology"/>
<comment type="caution">
    <text evidence="9">The sequence shown here is derived from an EMBL/GenBank/DDBJ whole genome shotgun (WGS) entry which is preliminary data.</text>
</comment>
<reference evidence="9 10" key="1">
    <citation type="submission" date="2022-10" db="EMBL/GenBank/DDBJ databases">
        <title>Xanthomonas sp. H13-6.</title>
        <authorList>
            <person name="Liu X."/>
            <person name="Deng Z."/>
            <person name="Jiang Y."/>
            <person name="Yu T."/>
            <person name="Ai J."/>
        </authorList>
    </citation>
    <scope>NUCLEOTIDE SEQUENCE [LARGE SCALE GENOMIC DNA]</scope>
    <source>
        <strain evidence="9 10">H13-6</strain>
    </source>
</reference>
<evidence type="ECO:0000256" key="5">
    <source>
        <dbReference type="RuleBase" id="RU003495"/>
    </source>
</evidence>
<comment type="subcellular location">
    <subcellularLocation>
        <location evidence="4">Cell membrane</location>
        <topology evidence="4">Lipid-anchor</topology>
    </subcellularLocation>
</comment>
<dbReference type="HAMAP" id="MF_02071">
    <property type="entry name" value="RlpA"/>
    <property type="match status" value="1"/>
</dbReference>
<feature type="compositionally biased region" description="Low complexity" evidence="6">
    <location>
        <begin position="24"/>
        <end position="39"/>
    </location>
</feature>
<dbReference type="InterPro" id="IPR036680">
    <property type="entry name" value="SPOR-like_sf"/>
</dbReference>
<keyword evidence="4" id="KW-1003">Cell membrane</keyword>
<evidence type="ECO:0000256" key="2">
    <source>
        <dbReference type="ARBA" id="ARBA00023239"/>
    </source>
</evidence>
<dbReference type="RefSeq" id="WP_265126577.1">
    <property type="nucleotide sequence ID" value="NZ_JAPCHY010000002.1"/>
</dbReference>
<dbReference type="EC" id="4.2.2.-" evidence="4"/>
<dbReference type="InterPro" id="IPR007730">
    <property type="entry name" value="SPOR-like_dom"/>
</dbReference>
<keyword evidence="2 4" id="KW-0456">Lyase</keyword>
<sequence length="433" mass="44394">MNIRLLVPALIVLGLAACSSAPKKSAPAASGATAKVGAPAPGGKSAGCPEGSPYAPASEDPATRGNYTAGGLYKPGVSDSTPAYVPNVACIPEPVVSDEPRSPVGNKSPYTVLGKQYRVMDKVEGYSEKGIASYYGSKFHGRLTSNREVYDMYAFTAAHKTLPLPSFARVTNLDNGESVVVRVNDRGPFHDGRVIDLSYAAAVKLGITQRGTGRVEVEALTPGSDNLLAGAGKSTRRERRAEAAAATTAVAAAAASDMDRLVGSLPATPAAPAAVPAARQALADAGEQWRYRVADSARPGSADNFDAWMKDNGVRVATGRPAAAPTATTPASAPAPARTATVATREAPARDLAAATLGNVLLQVASFSNRDNANRALTQLSAAGIAGASLSDIVSGGRTLWRLRVPASDHASAAELAGRIAGLGFGRPQIVRD</sequence>
<comment type="function">
    <text evidence="4">Lytic transglycosylase with a strong preference for naked glycan strands that lack stem peptides.</text>
</comment>
<dbReference type="Proteomes" id="UP001209922">
    <property type="component" value="Unassembled WGS sequence"/>
</dbReference>
<dbReference type="Gene3D" id="2.40.40.10">
    <property type="entry name" value="RlpA-like domain"/>
    <property type="match status" value="1"/>
</dbReference>
<feature type="domain" description="SPOR" evidence="8">
    <location>
        <begin position="354"/>
        <end position="433"/>
    </location>
</feature>
<evidence type="ECO:0000313" key="10">
    <source>
        <dbReference type="Proteomes" id="UP001209922"/>
    </source>
</evidence>
<dbReference type="PROSITE" id="PS51257">
    <property type="entry name" value="PROKAR_LIPOPROTEIN"/>
    <property type="match status" value="1"/>
</dbReference>
<evidence type="ECO:0000256" key="1">
    <source>
        <dbReference type="ARBA" id="ARBA00022729"/>
    </source>
</evidence>
<dbReference type="EMBL" id="JAPCHY010000002">
    <property type="protein sequence ID" value="MCW4471632.1"/>
    <property type="molecule type" value="Genomic_DNA"/>
</dbReference>
<dbReference type="PANTHER" id="PTHR34183">
    <property type="entry name" value="ENDOLYTIC PEPTIDOGLYCAN TRANSGLYCOSYLASE RLPA"/>
    <property type="match status" value="1"/>
</dbReference>
<feature type="chain" id="PRO_5046821604" description="Endolytic peptidoglycan transglycosylase RlpA" evidence="7">
    <location>
        <begin position="21"/>
        <end position="433"/>
    </location>
</feature>
<keyword evidence="4" id="KW-0472">Membrane</keyword>
<protein>
    <recommendedName>
        <fullName evidence="4">Endolytic peptidoglycan transglycosylase RlpA</fullName>
        <ecNumber evidence="4">4.2.2.-</ecNumber>
    </recommendedName>
</protein>
<evidence type="ECO:0000256" key="7">
    <source>
        <dbReference type="SAM" id="SignalP"/>
    </source>
</evidence>
<keyword evidence="10" id="KW-1185">Reference proteome</keyword>
<dbReference type="Pfam" id="PF03330">
    <property type="entry name" value="DPBB_1"/>
    <property type="match status" value="1"/>
</dbReference>
<accession>A0ABT3JSZ7</accession>
<name>A0ABT3JSZ7_9XANT</name>
<dbReference type="PROSITE" id="PS51724">
    <property type="entry name" value="SPOR"/>
    <property type="match status" value="1"/>
</dbReference>
<feature type="signal peptide" evidence="7">
    <location>
        <begin position="1"/>
        <end position="20"/>
    </location>
</feature>
<gene>
    <name evidence="4" type="primary">rlpA</name>
    <name evidence="9" type="ORF">OK345_03810</name>
</gene>
<dbReference type="SUPFAM" id="SSF50685">
    <property type="entry name" value="Barwin-like endoglucanases"/>
    <property type="match status" value="1"/>
</dbReference>
<dbReference type="InterPro" id="IPR036908">
    <property type="entry name" value="RlpA-like_sf"/>
</dbReference>
<evidence type="ECO:0000256" key="6">
    <source>
        <dbReference type="SAM" id="MobiDB-lite"/>
    </source>
</evidence>